<dbReference type="NCBIfam" id="NF006378">
    <property type="entry name" value="PRK08617.1"/>
    <property type="match status" value="1"/>
</dbReference>
<feature type="domain" description="Thiamine pyrophosphate enzyme central" evidence="4">
    <location>
        <begin position="199"/>
        <end position="333"/>
    </location>
</feature>
<dbReference type="InterPro" id="IPR029061">
    <property type="entry name" value="THDP-binding"/>
</dbReference>
<dbReference type="PANTHER" id="PTHR18968">
    <property type="entry name" value="THIAMINE PYROPHOSPHATE ENZYMES"/>
    <property type="match status" value="1"/>
</dbReference>
<feature type="domain" description="Thiamine pyrophosphate enzyme TPP-binding" evidence="5">
    <location>
        <begin position="394"/>
        <end position="540"/>
    </location>
</feature>
<dbReference type="InterPro" id="IPR045229">
    <property type="entry name" value="TPP_enz"/>
</dbReference>
<dbReference type="GO" id="GO:0005948">
    <property type="term" value="C:acetolactate synthase complex"/>
    <property type="evidence" value="ECO:0007669"/>
    <property type="project" value="TreeGrafter"/>
</dbReference>
<dbReference type="PANTHER" id="PTHR18968:SF129">
    <property type="entry name" value="ACETOLACTATE SYNTHASE"/>
    <property type="match status" value="1"/>
</dbReference>
<dbReference type="NCBIfam" id="TIGR02418">
    <property type="entry name" value="acolac_catab"/>
    <property type="match status" value="1"/>
</dbReference>
<dbReference type="InterPro" id="IPR012000">
    <property type="entry name" value="Thiamin_PyroP_enz_cen_dom"/>
</dbReference>
<dbReference type="Pfam" id="PF02775">
    <property type="entry name" value="TPP_enzyme_C"/>
    <property type="match status" value="1"/>
</dbReference>
<evidence type="ECO:0000256" key="3">
    <source>
        <dbReference type="RuleBase" id="RU362132"/>
    </source>
</evidence>
<sequence length="560" mass="60760">MKIKSGGTFMVLNAAAYLVKCLEAQKVEFIFGIPGASIDGVYNALLDSHIRLIVCRHEQNAVFMAAAYGRLTGKPGVVLVTSGPGVANMATGLLTATTEGDPVVAIGGNVSRSLMLKESHQAASNAALLKSVTKLSVQIGMPEEIGEVVANCFRQAVYPRSGGCFISIPQDILRELIDYPVILQQPPIQFGTSFSETLQTVCNAVLNAKFPVLLLGEEASRPDNASAIRGLLEQYPLPAACTFQAVGVVSYNLIRCAVGCVGLFHDQPGDRLLEKADVILAVGFNEIEYDPELWNFDHDKIIIHIDYMPAKIRLCYQPLYELLGNIERNITELAGLLAGSVQKSEGLEHAKPFHDEMIAQSELPVAGHSALIHPRQFIHALRQIVNDGTIVTCDAGSVYMWMARYFTVYNPRQLLLSNGQQTMGVGLPWAIAASLACPGKKIISLSGDGGFLFSGMELETAVRENCRIIHCVWRDGGFNMVKEGEMIKYQRKSGVDFGTVNLVDYARAFGAVGYAATSSAELPAIFADALQQDKPVLIDIPIDYSDNQALFVTIHSHKAI</sequence>
<dbReference type="Gene3D" id="3.40.50.970">
    <property type="match status" value="2"/>
</dbReference>
<feature type="domain" description="Thiamine pyrophosphate enzyme N-terminal TPP-binding" evidence="6">
    <location>
        <begin position="13"/>
        <end position="121"/>
    </location>
</feature>
<dbReference type="EMBL" id="MGFH01000066">
    <property type="protein sequence ID" value="OGM06355.1"/>
    <property type="molecule type" value="Genomic_DNA"/>
</dbReference>
<dbReference type="STRING" id="1817813.A2008_01985"/>
<gene>
    <name evidence="7" type="ORF">A2008_01985</name>
</gene>
<keyword evidence="2 3" id="KW-0786">Thiamine pyrophosphate</keyword>
<dbReference type="InterPro" id="IPR000399">
    <property type="entry name" value="TPP-bd_CS"/>
</dbReference>
<evidence type="ECO:0000259" key="6">
    <source>
        <dbReference type="Pfam" id="PF02776"/>
    </source>
</evidence>
<dbReference type="SUPFAM" id="SSF52518">
    <property type="entry name" value="Thiamin diphosphate-binding fold (THDP-binding)"/>
    <property type="match status" value="2"/>
</dbReference>
<evidence type="ECO:0000256" key="2">
    <source>
        <dbReference type="ARBA" id="ARBA00023052"/>
    </source>
</evidence>
<accession>A0A1F7WW94</accession>
<name>A0A1F7WW94_9BACT</name>
<dbReference type="InterPro" id="IPR011766">
    <property type="entry name" value="TPP_enzyme_TPP-bd"/>
</dbReference>
<evidence type="ECO:0000259" key="4">
    <source>
        <dbReference type="Pfam" id="PF00205"/>
    </source>
</evidence>
<evidence type="ECO:0000259" key="5">
    <source>
        <dbReference type="Pfam" id="PF02775"/>
    </source>
</evidence>
<dbReference type="GO" id="GO:0009099">
    <property type="term" value="P:L-valine biosynthetic process"/>
    <property type="evidence" value="ECO:0007669"/>
    <property type="project" value="TreeGrafter"/>
</dbReference>
<dbReference type="Pfam" id="PF00205">
    <property type="entry name" value="TPP_enzyme_M"/>
    <property type="match status" value="1"/>
</dbReference>
<dbReference type="GO" id="GO:0003984">
    <property type="term" value="F:acetolactate synthase activity"/>
    <property type="evidence" value="ECO:0007669"/>
    <property type="project" value="InterPro"/>
</dbReference>
<dbReference type="CDD" id="cd07035">
    <property type="entry name" value="TPP_PYR_POX_like"/>
    <property type="match status" value="1"/>
</dbReference>
<dbReference type="InterPro" id="IPR012001">
    <property type="entry name" value="Thiamin_PyroP_enz_TPP-bd_dom"/>
</dbReference>
<dbReference type="PROSITE" id="PS00187">
    <property type="entry name" value="TPP_ENZYMES"/>
    <property type="match status" value="1"/>
</dbReference>
<evidence type="ECO:0000313" key="7">
    <source>
        <dbReference type="EMBL" id="OGM06355.1"/>
    </source>
</evidence>
<reference evidence="7 8" key="1">
    <citation type="journal article" date="2016" name="Nat. Commun.">
        <title>Thousands of microbial genomes shed light on interconnected biogeochemical processes in an aquifer system.</title>
        <authorList>
            <person name="Anantharaman K."/>
            <person name="Brown C.T."/>
            <person name="Hug L.A."/>
            <person name="Sharon I."/>
            <person name="Castelle C.J."/>
            <person name="Probst A.J."/>
            <person name="Thomas B.C."/>
            <person name="Singh A."/>
            <person name="Wilkins M.J."/>
            <person name="Karaoz U."/>
            <person name="Brodie E.L."/>
            <person name="Williams K.H."/>
            <person name="Hubbard S.S."/>
            <person name="Banfield J.F."/>
        </authorList>
    </citation>
    <scope>NUCLEOTIDE SEQUENCE [LARGE SCALE GENOMIC DNA]</scope>
</reference>
<comment type="caution">
    <text evidence="7">The sequence shown here is derived from an EMBL/GenBank/DDBJ whole genome shotgun (WGS) entry which is preliminary data.</text>
</comment>
<dbReference type="InterPro" id="IPR029035">
    <property type="entry name" value="DHS-like_NAD/FAD-binding_dom"/>
</dbReference>
<proteinExistence type="inferred from homology"/>
<dbReference type="SUPFAM" id="SSF52467">
    <property type="entry name" value="DHS-like NAD/FAD-binding domain"/>
    <property type="match status" value="1"/>
</dbReference>
<organism evidence="7 8">
    <name type="scientific">Candidatus Wallbacteria bacterium GWC2_49_35</name>
    <dbReference type="NCBI Taxonomy" id="1817813"/>
    <lineage>
        <taxon>Bacteria</taxon>
        <taxon>Candidatus Walliibacteriota</taxon>
    </lineage>
</organism>
<dbReference type="FunFam" id="3.40.50.970:FF:000007">
    <property type="entry name" value="Acetolactate synthase"/>
    <property type="match status" value="1"/>
</dbReference>
<dbReference type="InterPro" id="IPR012782">
    <property type="entry name" value="Acetolactate_synth_catblc"/>
</dbReference>
<dbReference type="Gene3D" id="3.40.50.1220">
    <property type="entry name" value="TPP-binding domain"/>
    <property type="match status" value="1"/>
</dbReference>
<dbReference type="GO" id="GO:0050660">
    <property type="term" value="F:flavin adenine dinucleotide binding"/>
    <property type="evidence" value="ECO:0007669"/>
    <property type="project" value="TreeGrafter"/>
</dbReference>
<comment type="similarity">
    <text evidence="1 3">Belongs to the TPP enzyme family.</text>
</comment>
<dbReference type="AlphaFoldDB" id="A0A1F7WW94"/>
<protein>
    <submittedName>
        <fullName evidence="7">Acetolactate synthase</fullName>
    </submittedName>
</protein>
<dbReference type="Pfam" id="PF02776">
    <property type="entry name" value="TPP_enzyme_N"/>
    <property type="match status" value="1"/>
</dbReference>
<dbReference type="GO" id="GO:0000287">
    <property type="term" value="F:magnesium ion binding"/>
    <property type="evidence" value="ECO:0007669"/>
    <property type="project" value="InterPro"/>
</dbReference>
<dbReference type="Proteomes" id="UP000178735">
    <property type="component" value="Unassembled WGS sequence"/>
</dbReference>
<dbReference type="GO" id="GO:0009097">
    <property type="term" value="P:isoleucine biosynthetic process"/>
    <property type="evidence" value="ECO:0007669"/>
    <property type="project" value="TreeGrafter"/>
</dbReference>
<dbReference type="GO" id="GO:0030976">
    <property type="term" value="F:thiamine pyrophosphate binding"/>
    <property type="evidence" value="ECO:0007669"/>
    <property type="project" value="InterPro"/>
</dbReference>
<evidence type="ECO:0000313" key="8">
    <source>
        <dbReference type="Proteomes" id="UP000178735"/>
    </source>
</evidence>
<evidence type="ECO:0000256" key="1">
    <source>
        <dbReference type="ARBA" id="ARBA00007812"/>
    </source>
</evidence>
<dbReference type="GO" id="GO:0034077">
    <property type="term" value="P:butanediol metabolic process"/>
    <property type="evidence" value="ECO:0007669"/>
    <property type="project" value="InterPro"/>
</dbReference>